<reference evidence="1 2" key="1">
    <citation type="submission" date="2016-12" db="EMBL/GenBank/DDBJ databases">
        <authorList>
            <person name="Song W.-J."/>
            <person name="Kurnit D.M."/>
        </authorList>
    </citation>
    <scope>NUCLEOTIDE SEQUENCE [LARGE SCALE GENOMIC DNA]</scope>
    <source>
        <strain evidence="1 2">STM7296</strain>
    </source>
</reference>
<accession>A0A1N7RKP4</accession>
<sequence>MTMHAETAGAPAQNPFKPFSRRALRVSRHGFASRSTLNRIILAICVR</sequence>
<proteinExistence type="predicted"/>
<dbReference type="Proteomes" id="UP000187012">
    <property type="component" value="Unassembled WGS sequence"/>
</dbReference>
<gene>
    <name evidence="1" type="ORF">BN2475_50168</name>
</gene>
<dbReference type="STRING" id="1247936.BN2475_50168"/>
<protein>
    <submittedName>
        <fullName evidence="1">Uncharacterized protein</fullName>
    </submittedName>
</protein>
<keyword evidence="2" id="KW-1185">Reference proteome</keyword>
<evidence type="ECO:0000313" key="2">
    <source>
        <dbReference type="Proteomes" id="UP000187012"/>
    </source>
</evidence>
<evidence type="ECO:0000313" key="1">
    <source>
        <dbReference type="EMBL" id="SIT35688.1"/>
    </source>
</evidence>
<name>A0A1N7RKP4_9BURK</name>
<dbReference type="EMBL" id="CYGX02000005">
    <property type="protein sequence ID" value="SIT35688.1"/>
    <property type="molecule type" value="Genomic_DNA"/>
</dbReference>
<organism evidence="1 2">
    <name type="scientific">Paraburkholderia ribeironis</name>
    <dbReference type="NCBI Taxonomy" id="1247936"/>
    <lineage>
        <taxon>Bacteria</taxon>
        <taxon>Pseudomonadati</taxon>
        <taxon>Pseudomonadota</taxon>
        <taxon>Betaproteobacteria</taxon>
        <taxon>Burkholderiales</taxon>
        <taxon>Burkholderiaceae</taxon>
        <taxon>Paraburkholderia</taxon>
    </lineage>
</organism>
<dbReference type="AlphaFoldDB" id="A0A1N7RKP4"/>